<sequence>MLYVTHVNVDLDAIAHNVEQARKLSPRAKVLVAVKADGYGHGAVAVSRHLAKLGLADWFGVATTPEGIELREAGITQPILKLSPCLTDDELDAAIAFEITPTVIDAASIAAVSAAVGRAGGKGFAVHMAVDTGMRRIGCSPADAAGLARTIGADPALKLQGLFTHFPISDQPAGDEFTAGQIVTLEGVATQIQQDRAAAGLEPVELVHASNSAAVLGHPTDFGMVRPGIMAYGYYPDAQTPRPVELRPALSWKSQISYCKPVSAGETVGYGRTWTAPVDSWVATVPVGYGDGFSRLNSNRGRMLVGGVSYPIVGRVCMDQTMLDLGPVVAGQPAPAEVGDEVVIIGQQGSESIDADELAALMGTISYEVTCLINKRVVRYYSE</sequence>
<dbReference type="InterPro" id="IPR020622">
    <property type="entry name" value="Ala_racemase_pyridoxalP-BS"/>
</dbReference>
<feature type="binding site" evidence="4 6">
    <location>
        <position position="318"/>
    </location>
    <ligand>
        <name>substrate</name>
    </ligand>
</feature>
<evidence type="ECO:0000256" key="4">
    <source>
        <dbReference type="HAMAP-Rule" id="MF_01201"/>
    </source>
</evidence>
<dbReference type="GO" id="GO:0030170">
    <property type="term" value="F:pyridoxal phosphate binding"/>
    <property type="evidence" value="ECO:0007669"/>
    <property type="project" value="UniProtKB-UniRule"/>
</dbReference>
<comment type="cofactor">
    <cofactor evidence="1 4 5">
        <name>pyridoxal 5'-phosphate</name>
        <dbReference type="ChEBI" id="CHEBI:597326"/>
    </cofactor>
</comment>
<dbReference type="InterPro" id="IPR029066">
    <property type="entry name" value="PLP-binding_barrel"/>
</dbReference>
<comment type="similarity">
    <text evidence="4">Belongs to the alanine racemase family.</text>
</comment>
<dbReference type="PANTHER" id="PTHR30511:SF0">
    <property type="entry name" value="ALANINE RACEMASE, CATABOLIC-RELATED"/>
    <property type="match status" value="1"/>
</dbReference>
<comment type="function">
    <text evidence="4">Catalyzes the interconversion of L-alanine and D-alanine. May also act on other amino acids.</text>
</comment>
<dbReference type="Gene3D" id="3.20.20.10">
    <property type="entry name" value="Alanine racemase"/>
    <property type="match status" value="1"/>
</dbReference>
<keyword evidence="3 4" id="KW-0413">Isomerase</keyword>
<dbReference type="PROSITE" id="PS00395">
    <property type="entry name" value="ALANINE_RACEMASE"/>
    <property type="match status" value="1"/>
</dbReference>
<dbReference type="InterPro" id="IPR001608">
    <property type="entry name" value="Ala_racemase_N"/>
</dbReference>
<comment type="catalytic activity">
    <reaction evidence="4">
        <text>L-alanine = D-alanine</text>
        <dbReference type="Rhea" id="RHEA:20249"/>
        <dbReference type="ChEBI" id="CHEBI:57416"/>
        <dbReference type="ChEBI" id="CHEBI:57972"/>
        <dbReference type="EC" id="5.1.1.1"/>
    </reaction>
</comment>
<dbReference type="PRINTS" id="PR00992">
    <property type="entry name" value="ALARACEMASE"/>
</dbReference>
<dbReference type="InterPro" id="IPR009006">
    <property type="entry name" value="Ala_racemase/Decarboxylase_C"/>
</dbReference>
<evidence type="ECO:0000256" key="1">
    <source>
        <dbReference type="ARBA" id="ARBA00001933"/>
    </source>
</evidence>
<organism evidence="8 9">
    <name type="scientific">Brooklawnia propionicigenes</name>
    <dbReference type="NCBI Taxonomy" id="3041175"/>
    <lineage>
        <taxon>Bacteria</taxon>
        <taxon>Bacillati</taxon>
        <taxon>Actinomycetota</taxon>
        <taxon>Actinomycetes</taxon>
        <taxon>Propionibacteriales</taxon>
        <taxon>Propionibacteriaceae</taxon>
        <taxon>Brooklawnia</taxon>
    </lineage>
</organism>
<dbReference type="EMBL" id="AP028056">
    <property type="protein sequence ID" value="BEH01950.1"/>
    <property type="molecule type" value="Genomic_DNA"/>
</dbReference>
<dbReference type="GO" id="GO:0005829">
    <property type="term" value="C:cytosol"/>
    <property type="evidence" value="ECO:0007669"/>
    <property type="project" value="TreeGrafter"/>
</dbReference>
<dbReference type="SMART" id="SM01005">
    <property type="entry name" value="Ala_racemase_C"/>
    <property type="match status" value="1"/>
</dbReference>
<dbReference type="PANTHER" id="PTHR30511">
    <property type="entry name" value="ALANINE RACEMASE"/>
    <property type="match status" value="1"/>
</dbReference>
<accession>A0AAN0KHR9</accession>
<feature type="modified residue" description="N6-(pyridoxal phosphate)lysine" evidence="4 5">
    <location>
        <position position="35"/>
    </location>
</feature>
<keyword evidence="2 4" id="KW-0663">Pyridoxal phosphate</keyword>
<dbReference type="Pfam" id="PF01168">
    <property type="entry name" value="Ala_racemase_N"/>
    <property type="match status" value="1"/>
</dbReference>
<dbReference type="SUPFAM" id="SSF50621">
    <property type="entry name" value="Alanine racemase C-terminal domain-like"/>
    <property type="match status" value="1"/>
</dbReference>
<dbReference type="NCBIfam" id="TIGR00492">
    <property type="entry name" value="alr"/>
    <property type="match status" value="1"/>
</dbReference>
<dbReference type="Gene3D" id="2.40.37.10">
    <property type="entry name" value="Lyase, Ornithine Decarboxylase, Chain A, domain 1"/>
    <property type="match status" value="1"/>
</dbReference>
<feature type="active site" description="Proton acceptor; specific for L-alanine" evidence="4">
    <location>
        <position position="270"/>
    </location>
</feature>
<reference evidence="8" key="1">
    <citation type="journal article" date="2024" name="Int. J. Syst. Evol. Microbiol.">
        <title>Brooklawnia propionicigenes sp. nov., a facultatively anaerobic, propionate-producing bacterium isolated from a methanogenic reactor treating waste from cattle farms.</title>
        <authorList>
            <person name="Akita Y."/>
            <person name="Ueki A."/>
            <person name="Tonouchi A."/>
            <person name="Sugawara Y."/>
            <person name="Honma S."/>
            <person name="Kaku N."/>
            <person name="Ueki K."/>
        </authorList>
    </citation>
    <scope>NUCLEOTIDE SEQUENCE</scope>
    <source>
        <strain evidence="8">SH051</strain>
    </source>
</reference>
<dbReference type="SUPFAM" id="SSF51419">
    <property type="entry name" value="PLP-binding barrel"/>
    <property type="match status" value="1"/>
</dbReference>
<dbReference type="Proteomes" id="UP001431656">
    <property type="component" value="Chromosome"/>
</dbReference>
<evidence type="ECO:0000313" key="9">
    <source>
        <dbReference type="Proteomes" id="UP001431656"/>
    </source>
</evidence>
<protein>
    <recommendedName>
        <fullName evidence="4">Alanine racemase</fullName>
        <ecNumber evidence="4">5.1.1.1</ecNumber>
    </recommendedName>
</protein>
<dbReference type="GO" id="GO:0030632">
    <property type="term" value="P:D-alanine biosynthetic process"/>
    <property type="evidence" value="ECO:0007669"/>
    <property type="project" value="UniProtKB-UniRule"/>
</dbReference>
<evidence type="ECO:0000313" key="8">
    <source>
        <dbReference type="EMBL" id="BEH01950.1"/>
    </source>
</evidence>
<keyword evidence="9" id="KW-1185">Reference proteome</keyword>
<feature type="active site" description="Proton acceptor; specific for D-alanine" evidence="4">
    <location>
        <position position="35"/>
    </location>
</feature>
<dbReference type="HAMAP" id="MF_01201">
    <property type="entry name" value="Ala_racemase"/>
    <property type="match status" value="1"/>
</dbReference>
<dbReference type="FunFam" id="3.20.20.10:FF:000002">
    <property type="entry name" value="Alanine racemase"/>
    <property type="match status" value="1"/>
</dbReference>
<dbReference type="GO" id="GO:0008784">
    <property type="term" value="F:alanine racemase activity"/>
    <property type="evidence" value="ECO:0007669"/>
    <property type="project" value="UniProtKB-UniRule"/>
</dbReference>
<feature type="domain" description="Alanine racemase C-terminal" evidence="7">
    <location>
        <begin position="249"/>
        <end position="382"/>
    </location>
</feature>
<evidence type="ECO:0000256" key="3">
    <source>
        <dbReference type="ARBA" id="ARBA00023235"/>
    </source>
</evidence>
<name>A0AAN0KHR9_9ACTN</name>
<gene>
    <name evidence="8" type="primary">alr</name>
    <name evidence="8" type="ORF">brsh051_12310</name>
</gene>
<dbReference type="InterPro" id="IPR000821">
    <property type="entry name" value="Ala_racemase"/>
</dbReference>
<dbReference type="AlphaFoldDB" id="A0AAN0KHR9"/>
<evidence type="ECO:0000256" key="5">
    <source>
        <dbReference type="PIRSR" id="PIRSR600821-50"/>
    </source>
</evidence>
<dbReference type="Pfam" id="PF00842">
    <property type="entry name" value="Ala_racemase_C"/>
    <property type="match status" value="1"/>
</dbReference>
<evidence type="ECO:0000256" key="6">
    <source>
        <dbReference type="PIRSR" id="PIRSR600821-52"/>
    </source>
</evidence>
<dbReference type="InterPro" id="IPR011079">
    <property type="entry name" value="Ala_racemase_C"/>
</dbReference>
<dbReference type="KEGG" id="broo:brsh051_12310"/>
<comment type="pathway">
    <text evidence="4">Amino-acid biosynthesis; D-alanine biosynthesis; D-alanine from L-alanine: step 1/1.</text>
</comment>
<proteinExistence type="inferred from homology"/>
<evidence type="ECO:0000259" key="7">
    <source>
        <dbReference type="SMART" id="SM01005"/>
    </source>
</evidence>
<dbReference type="CDD" id="cd00430">
    <property type="entry name" value="PLPDE_III_AR"/>
    <property type="match status" value="1"/>
</dbReference>
<evidence type="ECO:0000256" key="2">
    <source>
        <dbReference type="ARBA" id="ARBA00022898"/>
    </source>
</evidence>
<dbReference type="EC" id="5.1.1.1" evidence="4"/>
<feature type="binding site" evidence="4 6">
    <location>
        <position position="136"/>
    </location>
    <ligand>
        <name>substrate</name>
    </ligand>
</feature>